<proteinExistence type="predicted"/>
<dbReference type="EMBL" id="JBGFUD010004574">
    <property type="protein sequence ID" value="MFH4979734.1"/>
    <property type="molecule type" value="Genomic_DNA"/>
</dbReference>
<dbReference type="Pfam" id="PF00650">
    <property type="entry name" value="CRAL_TRIO"/>
    <property type="match status" value="1"/>
</dbReference>
<name>A0ABD6ENK9_9BILA</name>
<dbReference type="AlphaFoldDB" id="A0ABD6ENK9"/>
<dbReference type="InterPro" id="IPR036273">
    <property type="entry name" value="CRAL/TRIO_N_dom_sf"/>
</dbReference>
<sequence length="132" mass="15497">MRCDVELDNPKILKSDLDRIFNETWWLNAFLASCNGDTDVAYAVIMECLKWRSSVNINRISLLELKPLLERRVAYLHGHDIQGSALLWINMAEHRSGDRDIDKLLAYWMERHYMERKAAPLAVLFDMNRMLS</sequence>
<organism evidence="2 3">
    <name type="scientific">Gnathostoma spinigerum</name>
    <dbReference type="NCBI Taxonomy" id="75299"/>
    <lineage>
        <taxon>Eukaryota</taxon>
        <taxon>Metazoa</taxon>
        <taxon>Ecdysozoa</taxon>
        <taxon>Nematoda</taxon>
        <taxon>Chromadorea</taxon>
        <taxon>Rhabditida</taxon>
        <taxon>Spirurina</taxon>
        <taxon>Gnathostomatomorpha</taxon>
        <taxon>Gnathostomatoidea</taxon>
        <taxon>Gnathostomatidae</taxon>
        <taxon>Gnathostoma</taxon>
    </lineage>
</organism>
<comment type="caution">
    <text evidence="2">The sequence shown here is derived from an EMBL/GenBank/DDBJ whole genome shotgun (WGS) entry which is preliminary data.</text>
</comment>
<dbReference type="SUPFAM" id="SSF52087">
    <property type="entry name" value="CRAL/TRIO domain"/>
    <property type="match status" value="1"/>
</dbReference>
<dbReference type="InterPro" id="IPR053012">
    <property type="entry name" value="ER-organelle_contact"/>
</dbReference>
<evidence type="ECO:0000313" key="3">
    <source>
        <dbReference type="Proteomes" id="UP001608902"/>
    </source>
</evidence>
<dbReference type="Gene3D" id="3.40.525.10">
    <property type="entry name" value="CRAL-TRIO lipid binding domain"/>
    <property type="match status" value="1"/>
</dbReference>
<evidence type="ECO:0000259" key="1">
    <source>
        <dbReference type="Pfam" id="PF00650"/>
    </source>
</evidence>
<dbReference type="PANTHER" id="PTHR46384:SF1">
    <property type="entry name" value="MOTILE SPERM DOMAIN-CONTAINING PROTEIN 2"/>
    <property type="match status" value="1"/>
</dbReference>
<dbReference type="PROSITE" id="PS51257">
    <property type="entry name" value="PROKAR_LIPOPROTEIN"/>
    <property type="match status" value="1"/>
</dbReference>
<evidence type="ECO:0000313" key="2">
    <source>
        <dbReference type="EMBL" id="MFH4979734.1"/>
    </source>
</evidence>
<reference evidence="2 3" key="1">
    <citation type="submission" date="2024-08" db="EMBL/GenBank/DDBJ databases">
        <title>Gnathostoma spinigerum genome.</title>
        <authorList>
            <person name="Gonzalez-Bertolin B."/>
            <person name="Monzon S."/>
            <person name="Zaballos A."/>
            <person name="Jimenez P."/>
            <person name="Dekumyoy P."/>
            <person name="Varona S."/>
            <person name="Cuesta I."/>
            <person name="Sumanam S."/>
            <person name="Adisakwattana P."/>
            <person name="Gasser R.B."/>
            <person name="Hernandez-Gonzalez A."/>
            <person name="Young N.D."/>
            <person name="Perteguer M.J."/>
        </authorList>
    </citation>
    <scope>NUCLEOTIDE SEQUENCE [LARGE SCALE GENOMIC DNA]</scope>
    <source>
        <strain evidence="2">AL3</strain>
        <tissue evidence="2">Liver</tissue>
    </source>
</reference>
<dbReference type="SUPFAM" id="SSF46938">
    <property type="entry name" value="CRAL/TRIO N-terminal domain"/>
    <property type="match status" value="1"/>
</dbReference>
<accession>A0ABD6ENK9</accession>
<dbReference type="Proteomes" id="UP001608902">
    <property type="component" value="Unassembled WGS sequence"/>
</dbReference>
<dbReference type="InterPro" id="IPR001251">
    <property type="entry name" value="CRAL-TRIO_dom"/>
</dbReference>
<feature type="domain" description="CRAL-TRIO" evidence="1">
    <location>
        <begin position="71"/>
        <end position="129"/>
    </location>
</feature>
<dbReference type="PANTHER" id="PTHR46384">
    <property type="entry name" value="MOTILE SPERM DOMAIN-CONTAINING PROTEIN 2"/>
    <property type="match status" value="1"/>
</dbReference>
<dbReference type="InterPro" id="IPR036865">
    <property type="entry name" value="CRAL-TRIO_dom_sf"/>
</dbReference>
<keyword evidence="3" id="KW-1185">Reference proteome</keyword>
<gene>
    <name evidence="2" type="ORF">AB6A40_006443</name>
</gene>
<protein>
    <recommendedName>
        <fullName evidence="1">CRAL-TRIO domain-containing protein</fullName>
    </recommendedName>
</protein>